<dbReference type="GO" id="GO:0006310">
    <property type="term" value="P:DNA recombination"/>
    <property type="evidence" value="ECO:0007669"/>
    <property type="project" value="UniProtKB-KW"/>
</dbReference>
<dbReference type="EMBL" id="CP000667">
    <property type="protein sequence ID" value="ABP53226.1"/>
    <property type="molecule type" value="Genomic_DNA"/>
</dbReference>
<dbReference type="KEGG" id="stp:Strop_0749"/>
<evidence type="ECO:0000256" key="2">
    <source>
        <dbReference type="SAM" id="MobiDB-lite"/>
    </source>
</evidence>
<organism evidence="4 5">
    <name type="scientific">Salinispora tropica (strain ATCC BAA-916 / DSM 44818 / JCM 13857 / NBRC 105044 / CNB-440)</name>
    <dbReference type="NCBI Taxonomy" id="369723"/>
    <lineage>
        <taxon>Bacteria</taxon>
        <taxon>Bacillati</taxon>
        <taxon>Actinomycetota</taxon>
        <taxon>Actinomycetes</taxon>
        <taxon>Micromonosporales</taxon>
        <taxon>Micromonosporaceae</taxon>
        <taxon>Salinispora</taxon>
    </lineage>
</organism>
<dbReference type="STRING" id="369723.Strop_0749"/>
<keyword evidence="5" id="KW-1185">Reference proteome</keyword>
<sequence>MATVIAAVEGVRSAIRQWQQPTPGKPGPRHTGDLADIVDLMLATGARIGEILAVRWEEADLAAEHPTLTICGTIVYLKGKGFFRQEWTKSDAGYRAVILPRFAVGMLLARKLTAADDPHDSIFASRRGTWMSPHNVRRQWRQARADTSPRMGHPTHLPQDGRHPHRQRGPHRPGCCPARARQ</sequence>
<gene>
    <name evidence="4" type="ordered locus">Strop_0749</name>
</gene>
<dbReference type="InterPro" id="IPR011010">
    <property type="entry name" value="DNA_brk_join_enz"/>
</dbReference>
<dbReference type="SUPFAM" id="SSF56349">
    <property type="entry name" value="DNA breaking-rejoining enzymes"/>
    <property type="match status" value="1"/>
</dbReference>
<accession>A4X2X6</accession>
<dbReference type="HOGENOM" id="CLU_1481012_0_0_11"/>
<dbReference type="Proteomes" id="UP000000235">
    <property type="component" value="Chromosome"/>
</dbReference>
<dbReference type="PROSITE" id="PS51898">
    <property type="entry name" value="TYR_RECOMBINASE"/>
    <property type="match status" value="1"/>
</dbReference>
<dbReference type="GO" id="GO:0015074">
    <property type="term" value="P:DNA integration"/>
    <property type="evidence" value="ECO:0007669"/>
    <property type="project" value="InterPro"/>
</dbReference>
<feature type="domain" description="Tyr recombinase" evidence="3">
    <location>
        <begin position="4"/>
        <end position="182"/>
    </location>
</feature>
<dbReference type="Gene3D" id="1.10.443.10">
    <property type="entry name" value="Intergrase catalytic core"/>
    <property type="match status" value="1"/>
</dbReference>
<dbReference type="InterPro" id="IPR013762">
    <property type="entry name" value="Integrase-like_cat_sf"/>
</dbReference>
<name>A4X2X6_SALTO</name>
<reference evidence="5" key="1">
    <citation type="journal article" date="2007" name="Proc. Natl. Acad. Sci. U.S.A.">
        <title>Genome sequencing reveals complex secondary metabolome in the marine actinomycete Salinispora tropica.</title>
        <authorList>
            <person name="Udwary D.W."/>
            <person name="Zeigler L."/>
            <person name="Asolkar R.N."/>
            <person name="Singan V."/>
            <person name="Lapidus A."/>
            <person name="Fenical W."/>
            <person name="Jensen P.R."/>
            <person name="Moore B.S."/>
        </authorList>
    </citation>
    <scope>NUCLEOTIDE SEQUENCE [LARGE SCALE GENOMIC DNA]</scope>
    <source>
        <strain evidence="5">ATCC BAA-916 / DSM 44818 / CNB-440</strain>
    </source>
</reference>
<evidence type="ECO:0000256" key="1">
    <source>
        <dbReference type="ARBA" id="ARBA00023172"/>
    </source>
</evidence>
<evidence type="ECO:0000313" key="4">
    <source>
        <dbReference type="EMBL" id="ABP53226.1"/>
    </source>
</evidence>
<dbReference type="eggNOG" id="COG0582">
    <property type="taxonomic scope" value="Bacteria"/>
</dbReference>
<protein>
    <submittedName>
        <fullName evidence="4">Phage integrase family protein</fullName>
    </submittedName>
</protein>
<dbReference type="AlphaFoldDB" id="A4X2X6"/>
<dbReference type="Pfam" id="PF00589">
    <property type="entry name" value="Phage_integrase"/>
    <property type="match status" value="1"/>
</dbReference>
<dbReference type="GO" id="GO:0003677">
    <property type="term" value="F:DNA binding"/>
    <property type="evidence" value="ECO:0007669"/>
    <property type="project" value="InterPro"/>
</dbReference>
<evidence type="ECO:0000313" key="5">
    <source>
        <dbReference type="Proteomes" id="UP000000235"/>
    </source>
</evidence>
<feature type="region of interest" description="Disordered" evidence="2">
    <location>
        <begin position="134"/>
        <end position="182"/>
    </location>
</feature>
<evidence type="ECO:0000259" key="3">
    <source>
        <dbReference type="PROSITE" id="PS51898"/>
    </source>
</evidence>
<dbReference type="InterPro" id="IPR002104">
    <property type="entry name" value="Integrase_catalytic"/>
</dbReference>
<keyword evidence="1" id="KW-0233">DNA recombination</keyword>
<proteinExistence type="predicted"/>